<feature type="compositionally biased region" description="Basic residues" evidence="1">
    <location>
        <begin position="121"/>
        <end position="133"/>
    </location>
</feature>
<keyword evidence="3" id="KW-1185">Reference proteome</keyword>
<sequence length="268" mass="30272">CFLLLAFPAPQTRSCRRFRRSRRQLYFPAARAQRGPNRLAHHPISQSQSVSSVPAPVIKRKTPLHIELYAPRARAPSQPQHVPRHPRAIRARCPLHPREHRASGAAHPRLDSTRPPQLRSARPRLARLLHCARRSNPLPNPRGQRRRRIRRHRAWAVRRRRARHRARKAEGEEDEGTPLADGAPAPPRSTSERKAPSGRLIAAVNAIHDPRAADAFPPSASGSRMRSQIRIRRASPHPRFASYRTSRRGPENTPTSNNADGVEPGARN</sequence>
<feature type="compositionally biased region" description="Basic and acidic residues" evidence="1">
    <location>
        <begin position="99"/>
        <end position="112"/>
    </location>
</feature>
<feature type="region of interest" description="Disordered" evidence="1">
    <location>
        <begin position="208"/>
        <end position="268"/>
    </location>
</feature>
<proteinExistence type="predicted"/>
<feature type="compositionally biased region" description="Basic residues" evidence="1">
    <location>
        <begin position="143"/>
        <end position="167"/>
    </location>
</feature>
<feature type="non-terminal residue" evidence="2">
    <location>
        <position position="1"/>
    </location>
</feature>
<organism evidence="2 3">
    <name type="scientific">Mycena belliarum</name>
    <dbReference type="NCBI Taxonomy" id="1033014"/>
    <lineage>
        <taxon>Eukaryota</taxon>
        <taxon>Fungi</taxon>
        <taxon>Dikarya</taxon>
        <taxon>Basidiomycota</taxon>
        <taxon>Agaricomycotina</taxon>
        <taxon>Agaricomycetes</taxon>
        <taxon>Agaricomycetidae</taxon>
        <taxon>Agaricales</taxon>
        <taxon>Marasmiineae</taxon>
        <taxon>Mycenaceae</taxon>
        <taxon>Mycena</taxon>
    </lineage>
</organism>
<evidence type="ECO:0000313" key="3">
    <source>
        <dbReference type="Proteomes" id="UP001222325"/>
    </source>
</evidence>
<evidence type="ECO:0000313" key="2">
    <source>
        <dbReference type="EMBL" id="KAJ7100958.1"/>
    </source>
</evidence>
<dbReference type="AlphaFoldDB" id="A0AAD6UJM5"/>
<protein>
    <submittedName>
        <fullName evidence="2">Uncharacterized protein</fullName>
    </submittedName>
</protein>
<dbReference type="Proteomes" id="UP001222325">
    <property type="component" value="Unassembled WGS sequence"/>
</dbReference>
<evidence type="ECO:0000256" key="1">
    <source>
        <dbReference type="SAM" id="MobiDB-lite"/>
    </source>
</evidence>
<feature type="region of interest" description="Disordered" evidence="1">
    <location>
        <begin position="99"/>
        <end position="196"/>
    </location>
</feature>
<gene>
    <name evidence="2" type="ORF">B0H15DRAFT_465507</name>
</gene>
<feature type="compositionally biased region" description="Basic residues" evidence="1">
    <location>
        <begin position="227"/>
        <end position="236"/>
    </location>
</feature>
<accession>A0AAD6UJM5</accession>
<name>A0AAD6UJM5_9AGAR</name>
<feature type="region of interest" description="Disordered" evidence="1">
    <location>
        <begin position="33"/>
        <end position="53"/>
    </location>
</feature>
<comment type="caution">
    <text evidence="2">The sequence shown here is derived from an EMBL/GenBank/DDBJ whole genome shotgun (WGS) entry which is preliminary data.</text>
</comment>
<dbReference type="EMBL" id="JARJCN010000005">
    <property type="protein sequence ID" value="KAJ7100958.1"/>
    <property type="molecule type" value="Genomic_DNA"/>
</dbReference>
<reference evidence="2" key="1">
    <citation type="submission" date="2023-03" db="EMBL/GenBank/DDBJ databases">
        <title>Massive genome expansion in bonnet fungi (Mycena s.s.) driven by repeated elements and novel gene families across ecological guilds.</title>
        <authorList>
            <consortium name="Lawrence Berkeley National Laboratory"/>
            <person name="Harder C.B."/>
            <person name="Miyauchi S."/>
            <person name="Viragh M."/>
            <person name="Kuo A."/>
            <person name="Thoen E."/>
            <person name="Andreopoulos B."/>
            <person name="Lu D."/>
            <person name="Skrede I."/>
            <person name="Drula E."/>
            <person name="Henrissat B."/>
            <person name="Morin E."/>
            <person name="Kohler A."/>
            <person name="Barry K."/>
            <person name="LaButti K."/>
            <person name="Morin E."/>
            <person name="Salamov A."/>
            <person name="Lipzen A."/>
            <person name="Mereny Z."/>
            <person name="Hegedus B."/>
            <person name="Baldrian P."/>
            <person name="Stursova M."/>
            <person name="Weitz H."/>
            <person name="Taylor A."/>
            <person name="Grigoriev I.V."/>
            <person name="Nagy L.G."/>
            <person name="Martin F."/>
            <person name="Kauserud H."/>
        </authorList>
    </citation>
    <scope>NUCLEOTIDE SEQUENCE</scope>
    <source>
        <strain evidence="2">CBHHK173m</strain>
    </source>
</reference>